<dbReference type="PROSITE" id="PS00028">
    <property type="entry name" value="ZINC_FINGER_C2H2_1"/>
    <property type="match status" value="2"/>
</dbReference>
<dbReference type="OrthoDB" id="5855279at2759"/>
<organism evidence="4">
    <name type="scientific">Caenorhabditis brenneri</name>
    <name type="common">Nematode worm</name>
    <dbReference type="NCBI Taxonomy" id="135651"/>
    <lineage>
        <taxon>Eukaryota</taxon>
        <taxon>Metazoa</taxon>
        <taxon>Ecdysozoa</taxon>
        <taxon>Nematoda</taxon>
        <taxon>Chromadorea</taxon>
        <taxon>Rhabditida</taxon>
        <taxon>Rhabditina</taxon>
        <taxon>Rhabditomorpha</taxon>
        <taxon>Rhabditoidea</taxon>
        <taxon>Rhabditidae</taxon>
        <taxon>Peloderinae</taxon>
        <taxon>Caenorhabditis</taxon>
    </lineage>
</organism>
<reference evidence="4" key="1">
    <citation type="submission" date="2011-07" db="EMBL/GenBank/DDBJ databases">
        <authorList>
            <consortium name="Caenorhabditis brenneri Sequencing and Analysis Consortium"/>
            <person name="Wilson R.K."/>
        </authorList>
    </citation>
    <scope>NUCLEOTIDE SEQUENCE [LARGE SCALE GENOMIC DNA]</scope>
    <source>
        <strain evidence="4">PB2801</strain>
    </source>
</reference>
<dbReference type="AlphaFoldDB" id="G0MJ65"/>
<feature type="domain" description="C2H2-type" evidence="2">
    <location>
        <begin position="256"/>
        <end position="280"/>
    </location>
</feature>
<protein>
    <recommendedName>
        <fullName evidence="2">C2H2-type domain-containing protein</fullName>
    </recommendedName>
</protein>
<dbReference type="EMBL" id="GL379796">
    <property type="protein sequence ID" value="EGT31230.1"/>
    <property type="molecule type" value="Genomic_DNA"/>
</dbReference>
<dbReference type="FunCoup" id="G0MJ65">
    <property type="interactions" value="641"/>
</dbReference>
<evidence type="ECO:0000256" key="1">
    <source>
        <dbReference type="PROSITE-ProRule" id="PRU00042"/>
    </source>
</evidence>
<keyword evidence="4" id="KW-1185">Reference proteome</keyword>
<dbReference type="Proteomes" id="UP000008068">
    <property type="component" value="Unassembled WGS sequence"/>
</dbReference>
<feature type="domain" description="C2H2-type" evidence="2">
    <location>
        <begin position="174"/>
        <end position="203"/>
    </location>
</feature>
<evidence type="ECO:0000259" key="2">
    <source>
        <dbReference type="PROSITE" id="PS50157"/>
    </source>
</evidence>
<proteinExistence type="predicted"/>
<accession>G0MJ65</accession>
<sequence>MEDKTELDLLHRMSMTVMEEKLFVLWNTGPGDLVIGPLRDRRYCHKCLETFDTEHLRLWHQITHEPTYTGFINHLGQEKLPNFDYVRLQCITLSYLSSFQHIMCPFTNCELKFVDVIDCKMHYLLEHRNCQLYCCQERFTNFVVALDHLVEARKREPEGRWPEPGHVINMCPYYVCNCCGKIWSSRNEYQCHLQGRHHMCADPVCKHIFEDNERAVRHFFETHYKHLTMDARQVLLAYQRFQDYEERYKERFRGKHQCNSCHRRFYREKSLINHMSHMKHGKCVLSNPAFFTPVIACKCNYHFIYCYHQRDILLRQIPILREAMEHIAREAPYNGIQDDICNIYRSMIFVLSDVLERLNQEKYKNYQRTDSSSHSRFTSRQVTLILLGTMDYFVKIM</sequence>
<dbReference type="SMART" id="SM00355">
    <property type="entry name" value="ZnF_C2H2"/>
    <property type="match status" value="5"/>
</dbReference>
<keyword evidence="1" id="KW-0479">Metal-binding</keyword>
<dbReference type="OMA" id="HVEANIC"/>
<gene>
    <name evidence="3" type="ORF">CAEBREN_06463</name>
</gene>
<evidence type="ECO:0000313" key="3">
    <source>
        <dbReference type="EMBL" id="EGT31230.1"/>
    </source>
</evidence>
<evidence type="ECO:0000313" key="4">
    <source>
        <dbReference type="Proteomes" id="UP000008068"/>
    </source>
</evidence>
<dbReference type="GO" id="GO:0008270">
    <property type="term" value="F:zinc ion binding"/>
    <property type="evidence" value="ECO:0007669"/>
    <property type="project" value="UniProtKB-KW"/>
</dbReference>
<name>G0MJ65_CAEBE</name>
<keyword evidence="1" id="KW-0863">Zinc-finger</keyword>
<dbReference type="InterPro" id="IPR013087">
    <property type="entry name" value="Znf_C2H2_type"/>
</dbReference>
<keyword evidence="1" id="KW-0862">Zinc</keyword>
<dbReference type="InParanoid" id="G0MJ65"/>
<dbReference type="eggNOG" id="ENOG502TCUW">
    <property type="taxonomic scope" value="Eukaryota"/>
</dbReference>
<dbReference type="HOGENOM" id="CLU_694885_0_0_1"/>
<dbReference type="PROSITE" id="PS50157">
    <property type="entry name" value="ZINC_FINGER_C2H2_2"/>
    <property type="match status" value="2"/>
</dbReference>